<dbReference type="PIRSF" id="PIRSF026567">
    <property type="entry name" value="Adenine_mtase_bact_prd"/>
    <property type="match status" value="1"/>
</dbReference>
<dbReference type="Proteomes" id="UP000018890">
    <property type="component" value="Unassembled WGS sequence"/>
</dbReference>
<dbReference type="PANTHER" id="PTHR41313">
    <property type="entry name" value="ADENINE-SPECIFIC METHYLTRANSFERASE"/>
    <property type="match status" value="1"/>
</dbReference>
<dbReference type="Pfam" id="PF02384">
    <property type="entry name" value="N6_Mtase"/>
    <property type="match status" value="1"/>
</dbReference>
<sequence>MNLINTKMESLYTYLDDSAAYLEKAQNLTYLEGLAEAGENLFREEVCQNVTMEQKNWLLDKLDSLNLEELSNEDIRKAFQLAVLKGMKGAVQPHHSMTPDTVCLFLSYLVNKVIGKREESIHLLDMAAGSGNLVHALMNQVTAPLSVTAFEVDETLVKLAFVSANLQKHELQLFHKDSIEPISYNPVDVVVTDLPVGYYPKDEIAAEYALRAKEGHSFIHHLMIEQAINKTKDGGFLFFLVPNFIFESDQAKQLHEFVKGETNILALLQLPKTMFQSEQFGKSIFVLQKKGENTIQPKQALLAELPSFSKKEALSDMMKQINKWFKDELRIE</sequence>
<dbReference type="InterPro" id="IPR016843">
    <property type="entry name" value="S-AdoMet-dep_Ade-MeTrfase_prd"/>
</dbReference>
<dbReference type="Pfam" id="PF21106">
    <property type="entry name" value="YtxK_like"/>
    <property type="match status" value="1"/>
</dbReference>
<dbReference type="CDD" id="cd02440">
    <property type="entry name" value="AdoMet_MTases"/>
    <property type="match status" value="1"/>
</dbReference>
<dbReference type="AlphaFoldDB" id="W4Q285"/>
<organism evidence="3 4">
    <name type="scientific">Halalkalibacter wakoensis JCM 9140</name>
    <dbReference type="NCBI Taxonomy" id="1236970"/>
    <lineage>
        <taxon>Bacteria</taxon>
        <taxon>Bacillati</taxon>
        <taxon>Bacillota</taxon>
        <taxon>Bacilli</taxon>
        <taxon>Bacillales</taxon>
        <taxon>Bacillaceae</taxon>
        <taxon>Halalkalibacter</taxon>
    </lineage>
</organism>
<evidence type="ECO:0000259" key="2">
    <source>
        <dbReference type="Pfam" id="PF21106"/>
    </source>
</evidence>
<dbReference type="GO" id="GO:0032259">
    <property type="term" value="P:methylation"/>
    <property type="evidence" value="ECO:0007669"/>
    <property type="project" value="UniProtKB-KW"/>
</dbReference>
<dbReference type="RefSeq" id="WP_034744829.1">
    <property type="nucleotide sequence ID" value="NZ_BAUT01000014.1"/>
</dbReference>
<feature type="domain" description="DNA methylase adenine-specific" evidence="1">
    <location>
        <begin position="98"/>
        <end position="312"/>
    </location>
</feature>
<dbReference type="InterPro" id="IPR052933">
    <property type="entry name" value="DNA_Protect_Modify"/>
</dbReference>
<dbReference type="InterPro" id="IPR048375">
    <property type="entry name" value="YtxK-like_N"/>
</dbReference>
<keyword evidence="4" id="KW-1185">Reference proteome</keyword>
<dbReference type="EMBL" id="BAUT01000014">
    <property type="protein sequence ID" value="GAE25843.1"/>
    <property type="molecule type" value="Genomic_DNA"/>
</dbReference>
<name>W4Q285_9BACI</name>
<evidence type="ECO:0000259" key="1">
    <source>
        <dbReference type="Pfam" id="PF02384"/>
    </source>
</evidence>
<keyword evidence="3" id="KW-0489">Methyltransferase</keyword>
<dbReference type="GO" id="GO:0003677">
    <property type="term" value="F:DNA binding"/>
    <property type="evidence" value="ECO:0007669"/>
    <property type="project" value="InterPro"/>
</dbReference>
<dbReference type="SUPFAM" id="SSF53335">
    <property type="entry name" value="S-adenosyl-L-methionine-dependent methyltransferases"/>
    <property type="match status" value="1"/>
</dbReference>
<keyword evidence="3" id="KW-0808">Transferase</keyword>
<gene>
    <name evidence="3" type="ORF">JCM9140_1861</name>
</gene>
<feature type="domain" description="YtxK-like N-terminal helical" evidence="2">
    <location>
        <begin position="9"/>
        <end position="87"/>
    </location>
</feature>
<dbReference type="Gene3D" id="3.40.50.150">
    <property type="entry name" value="Vaccinia Virus protein VP39"/>
    <property type="match status" value="1"/>
</dbReference>
<dbReference type="GO" id="GO:0008170">
    <property type="term" value="F:N-methyltransferase activity"/>
    <property type="evidence" value="ECO:0007669"/>
    <property type="project" value="InterPro"/>
</dbReference>
<proteinExistence type="predicted"/>
<dbReference type="OrthoDB" id="9788159at2"/>
<dbReference type="InterPro" id="IPR029063">
    <property type="entry name" value="SAM-dependent_MTases_sf"/>
</dbReference>
<accession>W4Q285</accession>
<reference evidence="3" key="1">
    <citation type="journal article" date="2014" name="Genome Announc.">
        <title>Draft Genome Sequences of Three Alkaliphilic Bacillus Strains, Bacillus wakoensis JCM 9140T, Bacillus akibai JCM 9157T, and Bacillus hemicellulosilyticus JCM 9152T.</title>
        <authorList>
            <person name="Yuki M."/>
            <person name="Oshima K."/>
            <person name="Suda W."/>
            <person name="Oshida Y."/>
            <person name="Kitamura K."/>
            <person name="Iida T."/>
            <person name="Hattori M."/>
            <person name="Ohkuma M."/>
        </authorList>
    </citation>
    <scope>NUCLEOTIDE SEQUENCE [LARGE SCALE GENOMIC DNA]</scope>
    <source>
        <strain evidence="3">JCM 9140</strain>
    </source>
</reference>
<dbReference type="InterPro" id="IPR003356">
    <property type="entry name" value="DNA_methylase_A-5"/>
</dbReference>
<dbReference type="PANTHER" id="PTHR41313:SF1">
    <property type="entry name" value="DNA METHYLASE ADENINE-SPECIFIC DOMAIN-CONTAINING PROTEIN"/>
    <property type="match status" value="1"/>
</dbReference>
<protein>
    <submittedName>
        <fullName evidence="3">Adenine-specific methyltransferase</fullName>
    </submittedName>
</protein>
<evidence type="ECO:0000313" key="4">
    <source>
        <dbReference type="Proteomes" id="UP000018890"/>
    </source>
</evidence>
<dbReference type="Gene3D" id="1.10.150.470">
    <property type="match status" value="1"/>
</dbReference>
<dbReference type="STRING" id="1236970.JCM9140_1861"/>
<comment type="caution">
    <text evidence="3">The sequence shown here is derived from an EMBL/GenBank/DDBJ whole genome shotgun (WGS) entry which is preliminary data.</text>
</comment>
<evidence type="ECO:0000313" key="3">
    <source>
        <dbReference type="EMBL" id="GAE25843.1"/>
    </source>
</evidence>